<comment type="caution">
    <text evidence="1">The sequence shown here is derived from an EMBL/GenBank/DDBJ whole genome shotgun (WGS) entry which is preliminary data.</text>
</comment>
<proteinExistence type="predicted"/>
<dbReference type="OrthoDB" id="129284at2759"/>
<evidence type="ECO:0000313" key="1">
    <source>
        <dbReference type="EMBL" id="POM81676.1"/>
    </source>
</evidence>
<reference evidence="1 2" key="1">
    <citation type="journal article" date="2017" name="Genome Biol. Evol.">
        <title>Phytophthora megakarya and P. palmivora, closely related causal agents of cacao black pod rot, underwent increases in genome sizes and gene numbers by different mechanisms.</title>
        <authorList>
            <person name="Ali S.S."/>
            <person name="Shao J."/>
            <person name="Lary D.J."/>
            <person name="Kronmiller B."/>
            <person name="Shen D."/>
            <person name="Strem M.D."/>
            <person name="Amoako-Attah I."/>
            <person name="Akrofi A.Y."/>
            <person name="Begoude B.A."/>
            <person name="Ten Hoopen G.M."/>
            <person name="Coulibaly K."/>
            <person name="Kebe B.I."/>
            <person name="Melnick R.L."/>
            <person name="Guiltinan M.J."/>
            <person name="Tyler B.M."/>
            <person name="Meinhardt L.W."/>
            <person name="Bailey B.A."/>
        </authorList>
    </citation>
    <scope>NUCLEOTIDE SEQUENCE [LARGE SCALE GENOMIC DNA]</scope>
    <source>
        <strain evidence="2">sbr112.9</strain>
    </source>
</reference>
<dbReference type="AlphaFoldDB" id="A0A2P4YV82"/>
<evidence type="ECO:0000313" key="2">
    <source>
        <dbReference type="Proteomes" id="UP000237271"/>
    </source>
</evidence>
<organism evidence="1 2">
    <name type="scientific">Phytophthora palmivora</name>
    <dbReference type="NCBI Taxonomy" id="4796"/>
    <lineage>
        <taxon>Eukaryota</taxon>
        <taxon>Sar</taxon>
        <taxon>Stramenopiles</taxon>
        <taxon>Oomycota</taxon>
        <taxon>Peronosporomycetes</taxon>
        <taxon>Peronosporales</taxon>
        <taxon>Peronosporaceae</taxon>
        <taxon>Phytophthora</taxon>
    </lineage>
</organism>
<keyword evidence="2" id="KW-1185">Reference proteome</keyword>
<accession>A0A2P4YV82</accession>
<dbReference type="Proteomes" id="UP000237271">
    <property type="component" value="Unassembled WGS sequence"/>
</dbReference>
<dbReference type="EMBL" id="NCKW01000033">
    <property type="protein sequence ID" value="POM81676.1"/>
    <property type="molecule type" value="Genomic_DNA"/>
</dbReference>
<sequence>MFRKFGSGNHISTLAFVLSLRELDCVRFQAPSVVLVAIFSGRLGSRELTLMHFKKASEMACLEDGSTSVNFANHFSGAANLPTVSITCSTYEDSLRTQRVWAGGVVRPHA</sequence>
<name>A0A2P4YV82_9STRA</name>
<gene>
    <name evidence="1" type="ORF">PHPALM_324</name>
</gene>
<protein>
    <submittedName>
        <fullName evidence="1">Uncharacterized protein</fullName>
    </submittedName>
</protein>